<reference evidence="3" key="1">
    <citation type="submission" date="2023-04" db="EMBL/GenBank/DDBJ databases">
        <title>Black Yeasts Isolated from many extreme environments.</title>
        <authorList>
            <person name="Coleine C."/>
            <person name="Stajich J.E."/>
            <person name="Selbmann L."/>
        </authorList>
    </citation>
    <scope>NUCLEOTIDE SEQUENCE</scope>
    <source>
        <strain evidence="3">CCFEE 5312</strain>
    </source>
</reference>
<gene>
    <name evidence="3" type="ORF">LTR09_012163</name>
</gene>
<dbReference type="SUPFAM" id="SSF51735">
    <property type="entry name" value="NAD(P)-binding Rossmann-fold domains"/>
    <property type="match status" value="1"/>
</dbReference>
<comment type="caution">
    <text evidence="3">The sequence shown here is derived from an EMBL/GenBank/DDBJ whole genome shotgun (WGS) entry which is preliminary data.</text>
</comment>
<name>A0AAJ0DAJ8_9PEZI</name>
<keyword evidence="4" id="KW-1185">Reference proteome</keyword>
<dbReference type="PANTHER" id="PTHR45348">
    <property type="entry name" value="HYPOTHETICAL OXIDOREDUCTASE (EUROFUNG)"/>
    <property type="match status" value="1"/>
</dbReference>
<dbReference type="InterPro" id="IPR013149">
    <property type="entry name" value="ADH-like_C"/>
</dbReference>
<keyword evidence="1" id="KW-0560">Oxidoreductase</keyword>
<dbReference type="Proteomes" id="UP001271007">
    <property type="component" value="Unassembled WGS sequence"/>
</dbReference>
<protein>
    <recommendedName>
        <fullName evidence="2">Alcohol dehydrogenase-like C-terminal domain-containing protein</fullName>
    </recommendedName>
</protein>
<dbReference type="CDD" id="cd08249">
    <property type="entry name" value="enoyl_reductase_like"/>
    <property type="match status" value="1"/>
</dbReference>
<proteinExistence type="predicted"/>
<feature type="domain" description="Alcohol dehydrogenase-like C-terminal" evidence="2">
    <location>
        <begin position="35"/>
        <end position="107"/>
    </location>
</feature>
<evidence type="ECO:0000259" key="2">
    <source>
        <dbReference type="Pfam" id="PF00107"/>
    </source>
</evidence>
<dbReference type="EMBL" id="JAWDJX010000098">
    <property type="protein sequence ID" value="KAK3046347.1"/>
    <property type="molecule type" value="Genomic_DNA"/>
</dbReference>
<dbReference type="PANTHER" id="PTHR45348:SF2">
    <property type="entry name" value="ZINC-TYPE ALCOHOL DEHYDROGENASE-LIKE PROTEIN C2E1P3.01"/>
    <property type="match status" value="1"/>
</dbReference>
<dbReference type="GO" id="GO:0016651">
    <property type="term" value="F:oxidoreductase activity, acting on NAD(P)H"/>
    <property type="evidence" value="ECO:0007669"/>
    <property type="project" value="InterPro"/>
</dbReference>
<evidence type="ECO:0000313" key="3">
    <source>
        <dbReference type="EMBL" id="KAK3046347.1"/>
    </source>
</evidence>
<accession>A0AAJ0DAJ8</accession>
<sequence>MTTVGQSLYQSLELPLPGSGESDDFLLVYGGSTATGTLAIQYGKLSGCRVVTTCSTHNFHLVEGLGVEATFDYHDPDCAKKIREYTEDRLAHVLDTISEDNSTKICEESVSSNGGIISSLLPVKHARSDVVTKHTLGYTVMGEAFSMDGGMMIPAKREDFEFGKVFCRLSTKLLARQSIKAHPHQLGVGLTGVLDGLEQLREGKVSGAKLVYRVAE</sequence>
<organism evidence="3 4">
    <name type="scientific">Extremus antarcticus</name>
    <dbReference type="NCBI Taxonomy" id="702011"/>
    <lineage>
        <taxon>Eukaryota</taxon>
        <taxon>Fungi</taxon>
        <taxon>Dikarya</taxon>
        <taxon>Ascomycota</taxon>
        <taxon>Pezizomycotina</taxon>
        <taxon>Dothideomycetes</taxon>
        <taxon>Dothideomycetidae</taxon>
        <taxon>Mycosphaerellales</taxon>
        <taxon>Extremaceae</taxon>
        <taxon>Extremus</taxon>
    </lineage>
</organism>
<dbReference type="AlphaFoldDB" id="A0AAJ0DAJ8"/>
<dbReference type="Pfam" id="PF00107">
    <property type="entry name" value="ADH_zinc_N"/>
    <property type="match status" value="1"/>
</dbReference>
<evidence type="ECO:0000256" key="1">
    <source>
        <dbReference type="ARBA" id="ARBA00023002"/>
    </source>
</evidence>
<dbReference type="InterPro" id="IPR036291">
    <property type="entry name" value="NAD(P)-bd_dom_sf"/>
</dbReference>
<dbReference type="InterPro" id="IPR047122">
    <property type="entry name" value="Trans-enoyl_RdTase-like"/>
</dbReference>
<dbReference type="Gene3D" id="3.40.50.720">
    <property type="entry name" value="NAD(P)-binding Rossmann-like Domain"/>
    <property type="match status" value="1"/>
</dbReference>
<evidence type="ECO:0000313" key="4">
    <source>
        <dbReference type="Proteomes" id="UP001271007"/>
    </source>
</evidence>